<dbReference type="OrthoDB" id="9771544at2"/>
<evidence type="ECO:0000256" key="1">
    <source>
        <dbReference type="ARBA" id="ARBA00004651"/>
    </source>
</evidence>
<organism evidence="9 10">
    <name type="scientific">Hydrogenispora ethanolica</name>
    <dbReference type="NCBI Taxonomy" id="1082276"/>
    <lineage>
        <taxon>Bacteria</taxon>
        <taxon>Bacillati</taxon>
        <taxon>Bacillota</taxon>
        <taxon>Hydrogenispora</taxon>
    </lineage>
</organism>
<dbReference type="PANTHER" id="PTHR43744:SF2">
    <property type="entry name" value="ARABINOOLIGOSACCHARIDES TRANSPORT SYSTEM PERMEASE PROTEIN ARAQ"/>
    <property type="match status" value="1"/>
</dbReference>
<keyword evidence="4 7" id="KW-0812">Transmembrane</keyword>
<evidence type="ECO:0000313" key="9">
    <source>
        <dbReference type="EMBL" id="TCL74123.1"/>
    </source>
</evidence>
<keyword evidence="3" id="KW-1003">Cell membrane</keyword>
<dbReference type="PANTHER" id="PTHR43744">
    <property type="entry name" value="ABC TRANSPORTER PERMEASE PROTEIN MG189-RELATED-RELATED"/>
    <property type="match status" value="1"/>
</dbReference>
<reference evidence="9 10" key="1">
    <citation type="submission" date="2019-03" db="EMBL/GenBank/DDBJ databases">
        <title>Genomic Encyclopedia of Type Strains, Phase IV (KMG-IV): sequencing the most valuable type-strain genomes for metagenomic binning, comparative biology and taxonomic classification.</title>
        <authorList>
            <person name="Goeker M."/>
        </authorList>
    </citation>
    <scope>NUCLEOTIDE SEQUENCE [LARGE SCALE GENOMIC DNA]</scope>
    <source>
        <strain evidence="9 10">LX-B</strain>
    </source>
</reference>
<evidence type="ECO:0000256" key="2">
    <source>
        <dbReference type="ARBA" id="ARBA00022448"/>
    </source>
</evidence>
<dbReference type="Pfam" id="PF00528">
    <property type="entry name" value="BPD_transp_1"/>
    <property type="match status" value="1"/>
</dbReference>
<feature type="transmembrane region" description="Helical" evidence="7">
    <location>
        <begin position="185"/>
        <end position="208"/>
    </location>
</feature>
<evidence type="ECO:0000313" key="10">
    <source>
        <dbReference type="Proteomes" id="UP000295008"/>
    </source>
</evidence>
<accession>A0A4R1S4D8</accession>
<dbReference type="InterPro" id="IPR035906">
    <property type="entry name" value="MetI-like_sf"/>
</dbReference>
<dbReference type="Proteomes" id="UP000295008">
    <property type="component" value="Unassembled WGS sequence"/>
</dbReference>
<dbReference type="EMBL" id="SLUN01000004">
    <property type="protein sequence ID" value="TCL74123.1"/>
    <property type="molecule type" value="Genomic_DNA"/>
</dbReference>
<keyword evidence="5 7" id="KW-1133">Transmembrane helix</keyword>
<evidence type="ECO:0000256" key="3">
    <source>
        <dbReference type="ARBA" id="ARBA00022475"/>
    </source>
</evidence>
<feature type="transmembrane region" description="Helical" evidence="7">
    <location>
        <begin position="220"/>
        <end position="241"/>
    </location>
</feature>
<feature type="transmembrane region" description="Helical" evidence="7">
    <location>
        <begin position="145"/>
        <end position="165"/>
    </location>
</feature>
<dbReference type="InterPro" id="IPR000515">
    <property type="entry name" value="MetI-like"/>
</dbReference>
<dbReference type="GO" id="GO:0005886">
    <property type="term" value="C:plasma membrane"/>
    <property type="evidence" value="ECO:0007669"/>
    <property type="project" value="UniProtKB-SubCell"/>
</dbReference>
<dbReference type="AlphaFoldDB" id="A0A4R1S4D8"/>
<evidence type="ECO:0000256" key="4">
    <source>
        <dbReference type="ARBA" id="ARBA00022692"/>
    </source>
</evidence>
<evidence type="ECO:0000256" key="7">
    <source>
        <dbReference type="RuleBase" id="RU363032"/>
    </source>
</evidence>
<sequence length="281" mass="31766">MNANHKRSLLTVLMIVSFIIVSLIVLFPLYYMLMASFKSSRELFRNGLDLGIRLDLMNLENYRLLFLGQGSIYLYWYFNSLCITFLYTIGALFFSSLVGYGLGAYDFKGKNVIFTMVLFVMMIPLEILILPLYKLIIKLGIINTYFGVILPFTVSPMAIFFFRQYTSGLSKEFMDAGRIDGCTEFGIFFKIMAPLMKPAFGAMTILLAMQNWNSFIWPLIVLRTNTMFTLPIGLASLMSPYGNNYDMLIAGAVLAVIPIIILFVFYQRAFISGLSSGGVKG</sequence>
<feature type="transmembrane region" description="Helical" evidence="7">
    <location>
        <begin position="12"/>
        <end position="33"/>
    </location>
</feature>
<dbReference type="PROSITE" id="PS50928">
    <property type="entry name" value="ABC_TM1"/>
    <property type="match status" value="1"/>
</dbReference>
<evidence type="ECO:0000259" key="8">
    <source>
        <dbReference type="PROSITE" id="PS50928"/>
    </source>
</evidence>
<evidence type="ECO:0000256" key="5">
    <source>
        <dbReference type="ARBA" id="ARBA00022989"/>
    </source>
</evidence>
<name>A0A4R1S4D8_HYDET</name>
<dbReference type="RefSeq" id="WP_132013095.1">
    <property type="nucleotide sequence ID" value="NZ_SLUN01000004.1"/>
</dbReference>
<evidence type="ECO:0000256" key="6">
    <source>
        <dbReference type="ARBA" id="ARBA00023136"/>
    </source>
</evidence>
<feature type="transmembrane region" description="Helical" evidence="7">
    <location>
        <begin position="73"/>
        <end position="100"/>
    </location>
</feature>
<proteinExistence type="inferred from homology"/>
<dbReference type="Gene3D" id="1.10.3720.10">
    <property type="entry name" value="MetI-like"/>
    <property type="match status" value="1"/>
</dbReference>
<dbReference type="CDD" id="cd06261">
    <property type="entry name" value="TM_PBP2"/>
    <property type="match status" value="1"/>
</dbReference>
<comment type="caution">
    <text evidence="9">The sequence shown here is derived from an EMBL/GenBank/DDBJ whole genome shotgun (WGS) entry which is preliminary data.</text>
</comment>
<comment type="similarity">
    <text evidence="7">Belongs to the binding-protein-dependent transport system permease family.</text>
</comment>
<protein>
    <submittedName>
        <fullName evidence="9">L-arabinose ABC transporter membrane protein</fullName>
    </submittedName>
</protein>
<feature type="domain" description="ABC transmembrane type-1" evidence="8">
    <location>
        <begin position="77"/>
        <end position="266"/>
    </location>
</feature>
<gene>
    <name evidence="9" type="ORF">EDC14_100459</name>
</gene>
<keyword evidence="10" id="KW-1185">Reference proteome</keyword>
<keyword evidence="6 7" id="KW-0472">Membrane</keyword>
<feature type="transmembrane region" description="Helical" evidence="7">
    <location>
        <begin position="112"/>
        <end position="133"/>
    </location>
</feature>
<dbReference type="SUPFAM" id="SSF161098">
    <property type="entry name" value="MetI-like"/>
    <property type="match status" value="1"/>
</dbReference>
<dbReference type="GO" id="GO:0055085">
    <property type="term" value="P:transmembrane transport"/>
    <property type="evidence" value="ECO:0007669"/>
    <property type="project" value="InterPro"/>
</dbReference>
<feature type="transmembrane region" description="Helical" evidence="7">
    <location>
        <begin position="247"/>
        <end position="266"/>
    </location>
</feature>
<keyword evidence="2 7" id="KW-0813">Transport</keyword>
<comment type="subcellular location">
    <subcellularLocation>
        <location evidence="1 7">Cell membrane</location>
        <topology evidence="1 7">Multi-pass membrane protein</topology>
    </subcellularLocation>
</comment>